<evidence type="ECO:0000256" key="5">
    <source>
        <dbReference type="SAM" id="Phobius"/>
    </source>
</evidence>
<accession>A0A098G9E6</accession>
<dbReference type="InterPro" id="IPR003810">
    <property type="entry name" value="Mntp/YtaF"/>
</dbReference>
<dbReference type="HOGENOM" id="CLU_096410_1_1_6"/>
<feature type="transmembrane region" description="Helical" evidence="5">
    <location>
        <begin position="162"/>
        <end position="183"/>
    </location>
</feature>
<dbReference type="OrthoDB" id="9811590at2"/>
<feature type="transmembrane region" description="Helical" evidence="5">
    <location>
        <begin position="108"/>
        <end position="128"/>
    </location>
</feature>
<dbReference type="Proteomes" id="UP000032430">
    <property type="component" value="Chromosome I"/>
</dbReference>
<name>A0A098G9E6_9GAMM</name>
<keyword evidence="2 5" id="KW-0812">Transmembrane</keyword>
<evidence type="ECO:0000256" key="1">
    <source>
        <dbReference type="ARBA" id="ARBA00022475"/>
    </source>
</evidence>
<evidence type="ECO:0000256" key="3">
    <source>
        <dbReference type="ARBA" id="ARBA00022989"/>
    </source>
</evidence>
<dbReference type="EMBL" id="LN614827">
    <property type="protein sequence ID" value="CEG58634.1"/>
    <property type="molecule type" value="Genomic_DNA"/>
</dbReference>
<dbReference type="STRING" id="1212491.LFA_3302"/>
<keyword evidence="3 5" id="KW-1133">Transmembrane helix</keyword>
<keyword evidence="4 5" id="KW-0472">Membrane</keyword>
<dbReference type="Pfam" id="PF02659">
    <property type="entry name" value="Mntp"/>
    <property type="match status" value="1"/>
</dbReference>
<evidence type="ECO:0000313" key="6">
    <source>
        <dbReference type="EMBL" id="CEG58634.1"/>
    </source>
</evidence>
<gene>
    <name evidence="6" type="ORF">LFA_3302</name>
</gene>
<protein>
    <submittedName>
        <fullName evidence="6">Putative membrane protein</fullName>
    </submittedName>
</protein>
<dbReference type="AlphaFoldDB" id="A0A098G9E6"/>
<proteinExistence type="predicted"/>
<reference evidence="7" key="1">
    <citation type="submission" date="2014-09" db="EMBL/GenBank/DDBJ databases">
        <authorList>
            <person name="Gomez-Valero L."/>
        </authorList>
    </citation>
    <scope>NUCLEOTIDE SEQUENCE [LARGE SCALE GENOMIC DNA]</scope>
    <source>
        <strain evidence="7">ATCC700992</strain>
    </source>
</reference>
<keyword evidence="7" id="KW-1185">Reference proteome</keyword>
<sequence length="184" mass="19792">MNILEPIALGLVLSADSFSAAIAMGLKPHKFRDAIKFASLSGGAELIATFIGAWAGEKIISQFSSIDHWIAFFLLFAVAMHMLYEGFIEWKNRGETLDVVKFHGFIKLLIVAVATSLDSLAVGVSLGISNKPLFPYLISIGGCAFVTTVIGMGIAKRIPKRLSAIFNVIAASILFILAVEMMAL</sequence>
<dbReference type="PANTHER" id="PTHR35529:SF1">
    <property type="entry name" value="MANGANESE EFFLUX PUMP MNTP-RELATED"/>
    <property type="match status" value="1"/>
</dbReference>
<keyword evidence="1" id="KW-1003">Cell membrane</keyword>
<organism evidence="6 7">
    <name type="scientific">Legionella fallonii LLAP-10</name>
    <dbReference type="NCBI Taxonomy" id="1212491"/>
    <lineage>
        <taxon>Bacteria</taxon>
        <taxon>Pseudomonadati</taxon>
        <taxon>Pseudomonadota</taxon>
        <taxon>Gammaproteobacteria</taxon>
        <taxon>Legionellales</taxon>
        <taxon>Legionellaceae</taxon>
        <taxon>Legionella</taxon>
    </lineage>
</organism>
<dbReference type="KEGG" id="lfa:LFA_3302"/>
<evidence type="ECO:0000313" key="7">
    <source>
        <dbReference type="Proteomes" id="UP000032430"/>
    </source>
</evidence>
<evidence type="ECO:0000256" key="2">
    <source>
        <dbReference type="ARBA" id="ARBA00022692"/>
    </source>
</evidence>
<dbReference type="PANTHER" id="PTHR35529">
    <property type="entry name" value="MANGANESE EFFLUX PUMP MNTP-RELATED"/>
    <property type="match status" value="1"/>
</dbReference>
<feature type="transmembrane region" description="Helical" evidence="5">
    <location>
        <begin position="68"/>
        <end position="87"/>
    </location>
</feature>
<dbReference type="RefSeq" id="WP_045096910.1">
    <property type="nucleotide sequence ID" value="NZ_LN614827.1"/>
</dbReference>
<evidence type="ECO:0000256" key="4">
    <source>
        <dbReference type="ARBA" id="ARBA00023136"/>
    </source>
</evidence>
<feature type="transmembrane region" description="Helical" evidence="5">
    <location>
        <begin position="134"/>
        <end position="155"/>
    </location>
</feature>
<feature type="transmembrane region" description="Helical" evidence="5">
    <location>
        <begin position="37"/>
        <end position="56"/>
    </location>
</feature>